<evidence type="ECO:0008006" key="4">
    <source>
        <dbReference type="Google" id="ProtNLM"/>
    </source>
</evidence>
<name>A0A2K8KFH3_9RHOB</name>
<dbReference type="KEGG" id="rbg:BG454_13520"/>
<keyword evidence="1" id="KW-0812">Transmembrane</keyword>
<feature type="transmembrane region" description="Helical" evidence="1">
    <location>
        <begin position="20"/>
        <end position="38"/>
    </location>
</feature>
<accession>A0A2K8KFH3</accession>
<keyword evidence="1" id="KW-0472">Membrane</keyword>
<reference evidence="2 3" key="1">
    <citation type="submission" date="2017-11" db="EMBL/GenBank/DDBJ databases">
        <title>Revised Sequence and Annotation of the Rhodobaca barguzinensis strain alga05 Genome.</title>
        <authorList>
            <person name="Kopejtka K."/>
            <person name="Tomasch J.M."/>
            <person name="Bunk B."/>
            <person name="Koblizek M."/>
        </authorList>
    </citation>
    <scope>NUCLEOTIDE SEQUENCE [LARGE SCALE GENOMIC DNA]</scope>
    <source>
        <strain evidence="3">alga05</strain>
    </source>
</reference>
<dbReference type="SUPFAM" id="SSF56524">
    <property type="entry name" value="Oxidoreductase molybdopterin-binding domain"/>
    <property type="match status" value="1"/>
</dbReference>
<evidence type="ECO:0000313" key="2">
    <source>
        <dbReference type="EMBL" id="ATX66713.1"/>
    </source>
</evidence>
<keyword evidence="3" id="KW-1185">Reference proteome</keyword>
<dbReference type="InterPro" id="IPR036374">
    <property type="entry name" value="OxRdtase_Mopterin-bd_sf"/>
</dbReference>
<gene>
    <name evidence="2" type="ORF">BG454_13520</name>
</gene>
<protein>
    <recommendedName>
        <fullName evidence="4">Oxidoreductase molybdopterin-binding domain-containing protein</fullName>
    </recommendedName>
</protein>
<evidence type="ECO:0000313" key="3">
    <source>
        <dbReference type="Proteomes" id="UP000228948"/>
    </source>
</evidence>
<evidence type="ECO:0000256" key="1">
    <source>
        <dbReference type="SAM" id="Phobius"/>
    </source>
</evidence>
<dbReference type="STRING" id="441209.GCA_001870665_02486"/>
<dbReference type="AlphaFoldDB" id="A0A2K8KFH3"/>
<keyword evidence="1" id="KW-1133">Transmembrane helix</keyword>
<dbReference type="EMBL" id="CP024899">
    <property type="protein sequence ID" value="ATX66713.1"/>
    <property type="molecule type" value="Genomic_DNA"/>
</dbReference>
<dbReference type="Proteomes" id="UP000228948">
    <property type="component" value="Chromosome"/>
</dbReference>
<organism evidence="2 3">
    <name type="scientific">Roseinatronobacter bogoriensis subsp. barguzinensis</name>
    <dbReference type="NCBI Taxonomy" id="441209"/>
    <lineage>
        <taxon>Bacteria</taxon>
        <taxon>Pseudomonadati</taxon>
        <taxon>Pseudomonadota</taxon>
        <taxon>Alphaproteobacteria</taxon>
        <taxon>Rhodobacterales</taxon>
        <taxon>Paracoccaceae</taxon>
        <taxon>Roseinatronobacter</taxon>
    </lineage>
</organism>
<proteinExistence type="predicted"/>
<dbReference type="Gene3D" id="3.90.420.10">
    <property type="entry name" value="Oxidoreductase, molybdopterin-binding domain"/>
    <property type="match status" value="1"/>
</dbReference>
<sequence>MRLANLQSKSDCSDGDFLRSFALVFPILIMFGFGTHASRAPAQSLQIFLADQEQPIVKTVSDLVELGLTDIATSTVWTQDVDVYSGVLLADLLTELGVGLNARGGSVTLDAMDGYSATISFETILSARPLLAFHRNHRPMPVRAQGPFWLIFDYDSDARLRTETHYAKSVWQVVRLKINF</sequence>